<name>A0A179I1G5_CORDF</name>
<dbReference type="Pfam" id="PF01564">
    <property type="entry name" value="Spermine_synth"/>
    <property type="match status" value="1"/>
</dbReference>
<evidence type="ECO:0008006" key="6">
    <source>
        <dbReference type="Google" id="ProtNLM"/>
    </source>
</evidence>
<accession>A0A179I1G5</accession>
<dbReference type="PANTHER" id="PTHR43317">
    <property type="entry name" value="THERMOSPERMINE SYNTHASE ACAULIS5"/>
    <property type="match status" value="1"/>
</dbReference>
<dbReference type="OrthoDB" id="2016285at2759"/>
<dbReference type="GO" id="GO:0006596">
    <property type="term" value="P:polyamine biosynthetic process"/>
    <property type="evidence" value="ECO:0007669"/>
    <property type="project" value="UniProtKB-KW"/>
</dbReference>
<comment type="caution">
    <text evidence="4">The sequence shown here is derived from an EMBL/GenBank/DDBJ whole genome shotgun (WGS) entry which is preliminary data.</text>
</comment>
<keyword evidence="3" id="KW-0472">Membrane</keyword>
<dbReference type="InterPro" id="IPR029063">
    <property type="entry name" value="SAM-dependent_MTases_sf"/>
</dbReference>
<organism evidence="4 5">
    <name type="scientific">Cordyceps confragosa</name>
    <name type="common">Lecanicillium lecanii</name>
    <dbReference type="NCBI Taxonomy" id="2714763"/>
    <lineage>
        <taxon>Eukaryota</taxon>
        <taxon>Fungi</taxon>
        <taxon>Dikarya</taxon>
        <taxon>Ascomycota</taxon>
        <taxon>Pezizomycotina</taxon>
        <taxon>Sordariomycetes</taxon>
        <taxon>Hypocreomycetidae</taxon>
        <taxon>Hypocreales</taxon>
        <taxon>Cordycipitaceae</taxon>
        <taxon>Akanthomyces</taxon>
    </lineage>
</organism>
<gene>
    <name evidence="4" type="ORF">LLEC1_01773</name>
</gene>
<proteinExistence type="predicted"/>
<keyword evidence="5" id="KW-1185">Reference proteome</keyword>
<keyword evidence="3" id="KW-0812">Transmembrane</keyword>
<dbReference type="SUPFAM" id="SSF53335">
    <property type="entry name" value="S-adenosyl-L-methionine-dependent methyltransferases"/>
    <property type="match status" value="1"/>
</dbReference>
<evidence type="ECO:0000313" key="4">
    <source>
        <dbReference type="EMBL" id="OAQ96507.1"/>
    </source>
</evidence>
<dbReference type="NCBIfam" id="NF037959">
    <property type="entry name" value="MFS_SpdSyn"/>
    <property type="match status" value="1"/>
</dbReference>
<keyword evidence="1" id="KW-0620">Polyamine biosynthesis</keyword>
<feature type="transmembrane region" description="Helical" evidence="3">
    <location>
        <begin position="88"/>
        <end position="107"/>
    </location>
</feature>
<evidence type="ECO:0000256" key="1">
    <source>
        <dbReference type="ARBA" id="ARBA00023115"/>
    </source>
</evidence>
<protein>
    <recommendedName>
        <fullName evidence="6">PABS domain-containing protein</fullName>
    </recommendedName>
</protein>
<feature type="transmembrane region" description="Helical" evidence="3">
    <location>
        <begin position="119"/>
        <end position="136"/>
    </location>
</feature>
<dbReference type="Gene3D" id="3.40.50.150">
    <property type="entry name" value="Vaccinia Virus protein VP39"/>
    <property type="match status" value="1"/>
</dbReference>
<evidence type="ECO:0000256" key="2">
    <source>
        <dbReference type="SAM" id="MobiDB-lite"/>
    </source>
</evidence>
<feature type="region of interest" description="Disordered" evidence="2">
    <location>
        <begin position="1"/>
        <end position="21"/>
    </location>
</feature>
<dbReference type="CDD" id="cd02440">
    <property type="entry name" value="AdoMet_MTases"/>
    <property type="match status" value="1"/>
</dbReference>
<dbReference type="PANTHER" id="PTHR43317:SF1">
    <property type="entry name" value="THERMOSPERMINE SYNTHASE ACAULIS5"/>
    <property type="match status" value="1"/>
</dbReference>
<evidence type="ECO:0000256" key="3">
    <source>
        <dbReference type="SAM" id="Phobius"/>
    </source>
</evidence>
<sequence length="586" mass="63151">MPRATAAGGRKANAPEPTVASSKAQYEKELRDLASKAQIDGGSSLARLTSQFRLVRNAITFLFFAGFFAHASQLALAPVYGSIPASTYHLPVRAAAAFAGWAGNLFLARALDQRGLSAARLLPIFTLCAPLVQFLIEPYSAILGPSWGPLITESLTVVPVPLLPKFLADALPGMGSWALFTAFENLARGYVLRFAGRSSNTAAVTFVLTRIGMQLSLGGLMAGLAPSLHLLLAAPALVHTVLLNPHMPTPSAAARLNTTLQAHDWLLIDRAESNTGYVSVLQSIRGGFRVMRCDHSLLGGEYTDASVVGGIVAEPIYGVFAMLEAVRLIQTGEAVPDDKANALVIGLGIGTTPSAFVAHGIDTTVVEIDPVVHAFAKKYFQLRENNEPVLSDAGRYTKKLADDAAGARFNYIVHDVFTGGAEPIDLFTLEFLQQLHTLLKPRGAIAINYAGDLALPGPRAIVRTINTVFPSCRIFREFPADAASIAAHGGSDFTNMVIFCKKTPGALAFRAATDKDRLDSFARREFLEPTHEVHATEFLAVDDEEETQQLVRVNETEVVTKSHKTSARGHWSIMRTVLPGVVWEKW</sequence>
<dbReference type="FunFam" id="3.40.50.150:FF:000288">
    <property type="entry name" value="Spermine/spermidine synthase, putative"/>
    <property type="match status" value="1"/>
</dbReference>
<keyword evidence="3" id="KW-1133">Transmembrane helix</keyword>
<dbReference type="Proteomes" id="UP000243081">
    <property type="component" value="Unassembled WGS sequence"/>
</dbReference>
<dbReference type="AlphaFoldDB" id="A0A179I1G5"/>
<dbReference type="EMBL" id="LUKN01004140">
    <property type="protein sequence ID" value="OAQ96507.1"/>
    <property type="molecule type" value="Genomic_DNA"/>
</dbReference>
<reference evidence="4 5" key="1">
    <citation type="submission" date="2016-03" db="EMBL/GenBank/DDBJ databases">
        <title>Fine-scale spatial genetic structure of a fungal parasite of coffee scale insects.</title>
        <authorList>
            <person name="Jackson D."/>
            <person name="Zemenick K.A."/>
            <person name="Malloure B."/>
            <person name="Quandt C.A."/>
            <person name="James T.Y."/>
        </authorList>
    </citation>
    <scope>NUCLEOTIDE SEQUENCE [LARGE SCALE GENOMIC DNA]</scope>
    <source>
        <strain evidence="4 5">UM487</strain>
    </source>
</reference>
<evidence type="ECO:0000313" key="5">
    <source>
        <dbReference type="Proteomes" id="UP000243081"/>
    </source>
</evidence>
<dbReference type="OMA" id="CFIGWAG"/>
<feature type="transmembrane region" description="Helical" evidence="3">
    <location>
        <begin position="54"/>
        <end position="76"/>
    </location>
</feature>